<feature type="transmembrane region" description="Helical" evidence="1">
    <location>
        <begin position="268"/>
        <end position="286"/>
    </location>
</feature>
<feature type="transmembrane region" description="Helical" evidence="1">
    <location>
        <begin position="146"/>
        <end position="166"/>
    </location>
</feature>
<dbReference type="InterPro" id="IPR037185">
    <property type="entry name" value="EmrE-like"/>
</dbReference>
<comment type="caution">
    <text evidence="3">The sequence shown here is derived from an EMBL/GenBank/DDBJ whole genome shotgun (WGS) entry which is preliminary data.</text>
</comment>
<feature type="transmembrane region" description="Helical" evidence="1">
    <location>
        <begin position="178"/>
        <end position="199"/>
    </location>
</feature>
<feature type="domain" description="EamA" evidence="2">
    <location>
        <begin position="2"/>
        <end position="133"/>
    </location>
</feature>
<evidence type="ECO:0000313" key="4">
    <source>
        <dbReference type="Proteomes" id="UP000266067"/>
    </source>
</evidence>
<dbReference type="Gene3D" id="1.10.3730.20">
    <property type="match status" value="2"/>
</dbReference>
<keyword evidence="1" id="KW-0812">Transmembrane</keyword>
<keyword evidence="1" id="KW-0472">Membrane</keyword>
<dbReference type="Pfam" id="PF00892">
    <property type="entry name" value="EamA"/>
    <property type="match status" value="1"/>
</dbReference>
<reference evidence="3 4" key="1">
    <citation type="submission" date="2018-08" db="EMBL/GenBank/DDBJ databases">
        <title>Proposal of Muricauda 72 sp.nov. and Muricauda NH166 sp.nov., isolated from seawater.</title>
        <authorList>
            <person name="Cheng H."/>
            <person name="Wu Y.-H."/>
            <person name="Guo L.-L."/>
            <person name="Xu X.-W."/>
        </authorList>
    </citation>
    <scope>NUCLEOTIDE SEQUENCE [LARGE SCALE GENOMIC DNA]</scope>
    <source>
        <strain evidence="3 4">KCTC 22173</strain>
    </source>
</reference>
<feature type="transmembrane region" description="Helical" evidence="1">
    <location>
        <begin position="59"/>
        <end position="78"/>
    </location>
</feature>
<feature type="transmembrane region" description="Helical" evidence="1">
    <location>
        <begin position="6"/>
        <end position="21"/>
    </location>
</feature>
<name>A0A3A1N896_9FLAO</name>
<dbReference type="GO" id="GO:0016020">
    <property type="term" value="C:membrane"/>
    <property type="evidence" value="ECO:0007669"/>
    <property type="project" value="InterPro"/>
</dbReference>
<evidence type="ECO:0000259" key="2">
    <source>
        <dbReference type="Pfam" id="PF00892"/>
    </source>
</evidence>
<proteinExistence type="predicted"/>
<dbReference type="OrthoDB" id="1524053at2"/>
<dbReference type="Proteomes" id="UP000266067">
    <property type="component" value="Unassembled WGS sequence"/>
</dbReference>
<accession>A0A3A1N896</accession>
<feature type="transmembrane region" description="Helical" evidence="1">
    <location>
        <begin position="241"/>
        <end position="261"/>
    </location>
</feature>
<protein>
    <submittedName>
        <fullName evidence="3">DMT family transporter</fullName>
    </submittedName>
</protein>
<dbReference type="AlphaFoldDB" id="A0A3A1N896"/>
<feature type="transmembrane region" description="Helical" evidence="1">
    <location>
        <begin position="90"/>
        <end position="111"/>
    </location>
</feature>
<keyword evidence="1" id="KW-1133">Transmembrane helix</keyword>
<feature type="transmembrane region" description="Helical" evidence="1">
    <location>
        <begin position="117"/>
        <end position="134"/>
    </location>
</feature>
<dbReference type="InterPro" id="IPR000620">
    <property type="entry name" value="EamA_dom"/>
</dbReference>
<dbReference type="RefSeq" id="WP_119608179.1">
    <property type="nucleotide sequence ID" value="NZ_QXFH01000072.1"/>
</dbReference>
<keyword evidence="4" id="KW-1185">Reference proteome</keyword>
<feature type="transmembrane region" description="Helical" evidence="1">
    <location>
        <begin position="28"/>
        <end position="47"/>
    </location>
</feature>
<evidence type="ECO:0000313" key="3">
    <source>
        <dbReference type="EMBL" id="RIV32917.1"/>
    </source>
</evidence>
<evidence type="ECO:0000256" key="1">
    <source>
        <dbReference type="SAM" id="Phobius"/>
    </source>
</evidence>
<feature type="transmembrane region" description="Helical" evidence="1">
    <location>
        <begin position="211"/>
        <end position="229"/>
    </location>
</feature>
<organism evidence="3 4">
    <name type="scientific">Flagellimonas lutimaris</name>
    <dbReference type="NCBI Taxonomy" id="475082"/>
    <lineage>
        <taxon>Bacteria</taxon>
        <taxon>Pseudomonadati</taxon>
        <taxon>Bacteroidota</taxon>
        <taxon>Flavobacteriia</taxon>
        <taxon>Flavobacteriales</taxon>
        <taxon>Flavobacteriaceae</taxon>
        <taxon>Flagellimonas</taxon>
    </lineage>
</organism>
<sequence length="287" mass="31255">MIYLALSVLSSTLIFVVFKLFDVYKIQTLYAIITNYVVACLVGFFLYDGPVGVSDLTNKPWFVGPILLGILFIVIFNLMAKTAQVSGVSVASVATKMSLAIPVVMGVVLYGEHLSPLQIIGILLALVAVYLASIKEKSIRINRKALILPLLVFLGSGVIDTSIQYFEEIHLTDQEIPVFSSMIFGFAALTGFIFIGMKAVKTPLKINLKNIVGGIALGVPNYFSIYFLIRALRSDILSSAAIFTLNNVAIVMFSTIFGILLFKEKLSLKNWGGVALAILSIILVALF</sequence>
<dbReference type="SUPFAM" id="SSF103481">
    <property type="entry name" value="Multidrug resistance efflux transporter EmrE"/>
    <property type="match status" value="2"/>
</dbReference>
<dbReference type="EMBL" id="QXFH01000072">
    <property type="protein sequence ID" value="RIV32917.1"/>
    <property type="molecule type" value="Genomic_DNA"/>
</dbReference>
<gene>
    <name evidence="3" type="ORF">D2V08_10850</name>
</gene>